<dbReference type="InterPro" id="IPR038636">
    <property type="entry name" value="Wzi_sf"/>
</dbReference>
<accession>A0AAE9MTV2</accession>
<name>A0AAE9MTV2_9SPIR</name>
<dbReference type="AlphaFoldDB" id="A0AAE9MTV2"/>
<dbReference type="RefSeq" id="WP_255818782.1">
    <property type="nucleotide sequence ID" value="NZ_CP038804.1"/>
</dbReference>
<gene>
    <name evidence="2" type="ORF">E4N74_03100</name>
</gene>
<evidence type="ECO:0000313" key="3">
    <source>
        <dbReference type="Proteomes" id="UP001058682"/>
    </source>
</evidence>
<feature type="signal peptide" evidence="1">
    <location>
        <begin position="1"/>
        <end position="21"/>
    </location>
</feature>
<dbReference type="EMBL" id="CP038804">
    <property type="protein sequence ID" value="UTY33113.1"/>
    <property type="molecule type" value="Genomic_DNA"/>
</dbReference>
<feature type="chain" id="PRO_5042275433" description="Capsule assembly protein Wzi" evidence="1">
    <location>
        <begin position="22"/>
        <end position="537"/>
    </location>
</feature>
<dbReference type="Proteomes" id="UP001058682">
    <property type="component" value="Chromosome"/>
</dbReference>
<dbReference type="Gene3D" id="2.40.160.130">
    <property type="entry name" value="Capsule assembly protein Wzi"/>
    <property type="match status" value="1"/>
</dbReference>
<evidence type="ECO:0008006" key="4">
    <source>
        <dbReference type="Google" id="ProtNLM"/>
    </source>
</evidence>
<reference evidence="2" key="1">
    <citation type="submission" date="2019-04" db="EMBL/GenBank/DDBJ databases">
        <title>Whole genome sequencing of oral phylogroup 2 treponemes.</title>
        <authorList>
            <person name="Chan Y."/>
            <person name="Zeng H.H."/>
            <person name="Yu X.L."/>
            <person name="Leung W.K."/>
            <person name="Watt R.M."/>
        </authorList>
    </citation>
    <scope>NUCLEOTIDE SEQUENCE</scope>
    <source>
        <strain evidence="2">OMZ 835</strain>
    </source>
</reference>
<evidence type="ECO:0000313" key="2">
    <source>
        <dbReference type="EMBL" id="UTY33113.1"/>
    </source>
</evidence>
<evidence type="ECO:0000256" key="1">
    <source>
        <dbReference type="SAM" id="SignalP"/>
    </source>
</evidence>
<keyword evidence="1" id="KW-0732">Signal</keyword>
<proteinExistence type="predicted"/>
<protein>
    <recommendedName>
        <fullName evidence="4">Capsule assembly protein Wzi</fullName>
    </recommendedName>
</protein>
<sequence>MKRFKILFYFLICLNLFNLQAQDITSYAKILYDHDSPYYDDLYLMSLENGSVLLSYKKPLSLAEIAIFYKEIDPAYLSKNGETLYGNLGTLLLKNNMLFSHDNFNFNTNLILALQGQYFYNSDKVPAVDKFIKYNRMPAPITVPIELGFSKYVYSYTDLIIGKNFSGFRLSYPYTNLPLSQTALDYHFPKKAGISVGNSFFNVHMGRGRLNVGKTLSGSMLISDLPDRHDYITASLFSKHIKIDTTIAELKPMRFFITHALSFKPVKQFSITIHEGIILDSLFDPKFLNPLVVFHNYAAWKEPYVNHTNDENSMGCQFGFDINIVPIKGLRLYGQFGMNQFQTPSELKGGYSYIPNSMGGIAGAEYAFSLPIGYLILTGEFMYADPWLYIGMAKNISFYTYRKENVHAAEDYDKSLIEYWLANPYGPDSITAFLKASLIIPHKYKADITYRFVSKGENEEKFFKATGDYYPSESNPEPAKYKTPSGNPTYFHTLQLTGEYSILQNLHINGGLSWTIAHGKIKGYSVDFLCGIIYSIR</sequence>
<organism evidence="2 3">
    <name type="scientific">Treponema putidum</name>
    <dbReference type="NCBI Taxonomy" id="221027"/>
    <lineage>
        <taxon>Bacteria</taxon>
        <taxon>Pseudomonadati</taxon>
        <taxon>Spirochaetota</taxon>
        <taxon>Spirochaetia</taxon>
        <taxon>Spirochaetales</taxon>
        <taxon>Treponemataceae</taxon>
        <taxon>Treponema</taxon>
    </lineage>
</organism>